<dbReference type="EMBL" id="JZEY01000054">
    <property type="protein sequence ID" value="KKB09660.1"/>
    <property type="molecule type" value="Genomic_DNA"/>
</dbReference>
<feature type="transmembrane region" description="Helical" evidence="4">
    <location>
        <begin position="110"/>
        <end position="129"/>
    </location>
</feature>
<dbReference type="STRING" id="429727.VE26_07245"/>
<evidence type="ECO:0000256" key="1">
    <source>
        <dbReference type="ARBA" id="ARBA00022692"/>
    </source>
</evidence>
<evidence type="ECO:0000256" key="2">
    <source>
        <dbReference type="ARBA" id="ARBA00022989"/>
    </source>
</evidence>
<feature type="transmembrane region" description="Helical" evidence="4">
    <location>
        <begin position="44"/>
        <end position="65"/>
    </location>
</feature>
<dbReference type="InterPro" id="IPR011701">
    <property type="entry name" value="MFS"/>
</dbReference>
<keyword evidence="1 4" id="KW-0812">Transmembrane</keyword>
<feature type="transmembrane region" description="Helical" evidence="4">
    <location>
        <begin position="12"/>
        <end position="32"/>
    </location>
</feature>
<feature type="transmembrane region" description="Helical" evidence="4">
    <location>
        <begin position="170"/>
        <end position="191"/>
    </location>
</feature>
<evidence type="ECO:0000313" key="7">
    <source>
        <dbReference type="Proteomes" id="UP000033649"/>
    </source>
</evidence>
<feature type="transmembrane region" description="Helical" evidence="4">
    <location>
        <begin position="293"/>
        <end position="313"/>
    </location>
</feature>
<dbReference type="SUPFAM" id="SSF103473">
    <property type="entry name" value="MFS general substrate transporter"/>
    <property type="match status" value="1"/>
</dbReference>
<dbReference type="OrthoDB" id="4822895at2"/>
<dbReference type="PANTHER" id="PTHR23526:SF4">
    <property type="entry name" value="INTEGRAL MEMBRANE TRANSPORT PROTEIN"/>
    <property type="match status" value="1"/>
</dbReference>
<dbReference type="PROSITE" id="PS50850">
    <property type="entry name" value="MFS"/>
    <property type="match status" value="1"/>
</dbReference>
<evidence type="ECO:0000256" key="3">
    <source>
        <dbReference type="ARBA" id="ARBA00023136"/>
    </source>
</evidence>
<accession>A0A0F5FM87</accession>
<comment type="caution">
    <text evidence="6">The sequence shown here is derived from an EMBL/GenBank/DDBJ whole genome shotgun (WGS) entry which is preliminary data.</text>
</comment>
<feature type="transmembrane region" description="Helical" evidence="4">
    <location>
        <begin position="86"/>
        <end position="104"/>
    </location>
</feature>
<protein>
    <recommendedName>
        <fullName evidence="5">Major facilitator superfamily (MFS) profile domain-containing protein</fullName>
    </recommendedName>
</protein>
<feature type="transmembrane region" description="Helical" evidence="4">
    <location>
        <begin position="385"/>
        <end position="402"/>
    </location>
</feature>
<dbReference type="RefSeq" id="WP_046104354.1">
    <property type="nucleotide sequence ID" value="NZ_JZEY01000054.1"/>
</dbReference>
<dbReference type="Pfam" id="PF07690">
    <property type="entry name" value="MFS_1"/>
    <property type="match status" value="1"/>
</dbReference>
<evidence type="ECO:0000256" key="4">
    <source>
        <dbReference type="SAM" id="Phobius"/>
    </source>
</evidence>
<feature type="transmembrane region" description="Helical" evidence="4">
    <location>
        <begin position="319"/>
        <end position="342"/>
    </location>
</feature>
<reference evidence="6 7" key="1">
    <citation type="submission" date="2015-03" db="EMBL/GenBank/DDBJ databases">
        <authorList>
            <person name="Hassan Y."/>
            <person name="Lepp D."/>
            <person name="Li X.-Z."/>
            <person name="Zhou T."/>
        </authorList>
    </citation>
    <scope>NUCLEOTIDE SEQUENCE [LARGE SCALE GENOMIC DNA]</scope>
    <source>
        <strain evidence="6 7">IPL18</strain>
    </source>
</reference>
<dbReference type="AlphaFoldDB" id="A0A0F5FM87"/>
<evidence type="ECO:0000313" key="6">
    <source>
        <dbReference type="EMBL" id="KKB09660.1"/>
    </source>
</evidence>
<feature type="domain" description="Major facilitator superfamily (MFS) profile" evidence="5">
    <location>
        <begin position="11"/>
        <end position="406"/>
    </location>
</feature>
<dbReference type="InterPro" id="IPR052528">
    <property type="entry name" value="Sugar_transport-like"/>
</dbReference>
<dbReference type="GO" id="GO:0022857">
    <property type="term" value="F:transmembrane transporter activity"/>
    <property type="evidence" value="ECO:0007669"/>
    <property type="project" value="InterPro"/>
</dbReference>
<dbReference type="PANTHER" id="PTHR23526">
    <property type="entry name" value="INTEGRAL MEMBRANE TRANSPORT PROTEIN-RELATED"/>
    <property type="match status" value="1"/>
</dbReference>
<keyword evidence="2 4" id="KW-1133">Transmembrane helix</keyword>
<sequence>MSTEPASAATTVKFARFGIFGGGVFFTINGLAQPFFSLYATELGASTFAVGMMVTLKALLPIIIAMPTGQLIDSIGPMKMLKFGSYFLLASLACTVLATEFWVLALSQVLIGAAIIIMASSFQVLVSHGDRDSRNHAIKSYSMWMSAGGMLGPILGGLVASAFAVPTDGYRGAFIASLLACLAFMAVLFALSRVYPHPQHRVRVREVFSPSGIVTSYKRGISLAGARPVQFGLTATFLVMYIQAMYMSFLPLYLAQNGFSTMVISLTISVHALTAMLSRFALNWLMKRYSLEWILLSAGTIAAIGVVLTPLAVLSPVTMMALVGVIGAAIGVNLPVSIMIMVDAVGQSERGKLMGLRLLANRFSQVLSPAMFGILGQLFGLTIAFYSGGAMLVATLIGFSAYTKSRGPLRAPEPPVEPAE</sequence>
<name>A0A0F5FM87_9HYPH</name>
<feature type="transmembrane region" description="Helical" evidence="4">
    <location>
        <begin position="259"/>
        <end position="281"/>
    </location>
</feature>
<feature type="transmembrane region" description="Helical" evidence="4">
    <location>
        <begin position="141"/>
        <end position="164"/>
    </location>
</feature>
<dbReference type="PATRIC" id="fig|429727.3.peg.1501"/>
<dbReference type="Gene3D" id="1.20.1250.20">
    <property type="entry name" value="MFS general substrate transporter like domains"/>
    <property type="match status" value="1"/>
</dbReference>
<feature type="transmembrane region" description="Helical" evidence="4">
    <location>
        <begin position="363"/>
        <end position="379"/>
    </location>
</feature>
<proteinExistence type="predicted"/>
<gene>
    <name evidence="6" type="ORF">VE26_07245</name>
</gene>
<dbReference type="Proteomes" id="UP000033649">
    <property type="component" value="Unassembled WGS sequence"/>
</dbReference>
<feature type="transmembrane region" description="Helical" evidence="4">
    <location>
        <begin position="231"/>
        <end position="253"/>
    </location>
</feature>
<evidence type="ECO:0000259" key="5">
    <source>
        <dbReference type="PROSITE" id="PS50850"/>
    </source>
</evidence>
<organism evidence="6 7">
    <name type="scientific">Devosia chinhatensis</name>
    <dbReference type="NCBI Taxonomy" id="429727"/>
    <lineage>
        <taxon>Bacteria</taxon>
        <taxon>Pseudomonadati</taxon>
        <taxon>Pseudomonadota</taxon>
        <taxon>Alphaproteobacteria</taxon>
        <taxon>Hyphomicrobiales</taxon>
        <taxon>Devosiaceae</taxon>
        <taxon>Devosia</taxon>
    </lineage>
</organism>
<keyword evidence="3 4" id="KW-0472">Membrane</keyword>
<keyword evidence="7" id="KW-1185">Reference proteome</keyword>
<dbReference type="InterPro" id="IPR036259">
    <property type="entry name" value="MFS_trans_sf"/>
</dbReference>
<dbReference type="InterPro" id="IPR020846">
    <property type="entry name" value="MFS_dom"/>
</dbReference>